<dbReference type="PANTHER" id="PTHR40115:SF1">
    <property type="entry name" value="INNER MEMBRANE PROTEIN WITH PEPSY TM HELIX"/>
    <property type="match status" value="1"/>
</dbReference>
<dbReference type="Proteomes" id="UP000011717">
    <property type="component" value="Unassembled WGS sequence"/>
</dbReference>
<evidence type="ECO:0000256" key="1">
    <source>
        <dbReference type="SAM" id="Phobius"/>
    </source>
</evidence>
<evidence type="ECO:0000313" key="3">
    <source>
        <dbReference type="Proteomes" id="UP000011717"/>
    </source>
</evidence>
<keyword evidence="3" id="KW-1185">Reference proteome</keyword>
<organism evidence="2 3">
    <name type="scientific">Pacificimonas flava</name>
    <dbReference type="NCBI Taxonomy" id="1234595"/>
    <lineage>
        <taxon>Bacteria</taxon>
        <taxon>Pseudomonadati</taxon>
        <taxon>Pseudomonadota</taxon>
        <taxon>Alphaproteobacteria</taxon>
        <taxon>Sphingomonadales</taxon>
        <taxon>Sphingosinicellaceae</taxon>
        <taxon>Pacificimonas</taxon>
    </lineage>
</organism>
<dbReference type="EMBL" id="AMRV01000005">
    <property type="protein sequence ID" value="EMD82858.1"/>
    <property type="molecule type" value="Genomic_DNA"/>
</dbReference>
<keyword evidence="1" id="KW-0812">Transmembrane</keyword>
<dbReference type="PATRIC" id="fig|1234595.3.peg.1900"/>
<comment type="caution">
    <text evidence="2">The sequence shown here is derived from an EMBL/GenBank/DDBJ whole genome shotgun (WGS) entry which is preliminary data.</text>
</comment>
<gene>
    <name evidence="2" type="ORF">C725_1898</name>
</gene>
<dbReference type="AlphaFoldDB" id="M2U4H3"/>
<sequence length="176" mass="19104">MLLFAATGITLNHAGEIEAEPVVTTQESVLPPMLLRRLAAANGAAVLPAPFRGWAQSELSVTLAGRAPEWSEEELYVPLPQPGGDGWLAVDLADGAVFYERTDRGTVAWLNDLHKGRDTGAAWRWFLDIFSAACLIFCITGFFLLQLHAKNRPSTWPIVGLGVIAPTVLLLVFVHS</sequence>
<dbReference type="InterPro" id="IPR032307">
    <property type="entry name" value="PepSY_TM-like_2"/>
</dbReference>
<evidence type="ECO:0000313" key="2">
    <source>
        <dbReference type="EMBL" id="EMD82858.1"/>
    </source>
</evidence>
<reference evidence="2 3" key="1">
    <citation type="journal article" date="2013" name="Genome Announc.">
        <title>Draft Genome Sequence of Strain JLT2015T, Belonging to the Family Sphingomonadaceae of the Alphaproteobacteria.</title>
        <authorList>
            <person name="Tang K."/>
            <person name="Liu K."/>
            <person name="Li S."/>
            <person name="Jiao N."/>
        </authorList>
    </citation>
    <scope>NUCLEOTIDE SEQUENCE [LARGE SCALE GENOMIC DNA]</scope>
    <source>
        <strain evidence="2 3">JLT2015</strain>
    </source>
</reference>
<feature type="transmembrane region" description="Helical" evidence="1">
    <location>
        <begin position="122"/>
        <end position="144"/>
    </location>
</feature>
<dbReference type="Pfam" id="PF16357">
    <property type="entry name" value="PepSY_TM_like_2"/>
    <property type="match status" value="1"/>
</dbReference>
<name>M2U4H3_9SPHN</name>
<dbReference type="PANTHER" id="PTHR40115">
    <property type="entry name" value="INNER MEMBRANE PROTEIN WITH PEPSY TM HELIX"/>
    <property type="match status" value="1"/>
</dbReference>
<accession>M2U4H3</accession>
<proteinExistence type="predicted"/>
<keyword evidence="1" id="KW-1133">Transmembrane helix</keyword>
<protein>
    <submittedName>
        <fullName evidence="2">Putative membrane protein</fullName>
    </submittedName>
</protein>
<feature type="transmembrane region" description="Helical" evidence="1">
    <location>
        <begin position="156"/>
        <end position="174"/>
    </location>
</feature>
<keyword evidence="1" id="KW-0472">Membrane</keyword>